<dbReference type="PANTHER" id="PTHR31303">
    <property type="entry name" value="CTP-DEPENDENT DIACYLGLYCEROL KINASE 1"/>
    <property type="match status" value="1"/>
</dbReference>
<dbReference type="RefSeq" id="WP_056935040.1">
    <property type="nucleotide sequence ID" value="NZ_CP013050.1"/>
</dbReference>
<reference evidence="2 3" key="1">
    <citation type="journal article" date="2016" name="Genome Announc.">
        <title>Complete genome sequence of the hyperthermophilic and piezophilic archaeon Thermococcus barophilus Ch5, capable of growth at the expense of hydrogenogenesis from carbon monoxide and formate.</title>
        <authorList>
            <person name="Oger P."/>
            <person name="Sokolova T.G."/>
            <person name="Kozhevnikova D.A."/>
            <person name="Taranov E.A."/>
            <person name="Vannier P."/>
            <person name="Lee H.S."/>
            <person name="Kwon K.K."/>
            <person name="Kang S.G."/>
            <person name="Lee J.H."/>
            <person name="Bonch-Osmolovskaya E.A."/>
            <person name="Lebedinsky A.V."/>
        </authorList>
    </citation>
    <scope>NUCLEOTIDE SEQUENCE [LARGE SCALE GENOMIC DNA]</scope>
    <source>
        <strain evidence="3">Ch5</strain>
    </source>
</reference>
<protein>
    <submittedName>
        <fullName evidence="2">Phosphatidate cytidylyltransferase</fullName>
    </submittedName>
</protein>
<evidence type="ECO:0000313" key="3">
    <source>
        <dbReference type="Proteomes" id="UP000066042"/>
    </source>
</evidence>
<dbReference type="Proteomes" id="UP000066042">
    <property type="component" value="Chromosome"/>
</dbReference>
<dbReference type="InterPro" id="IPR037997">
    <property type="entry name" value="Dgk1-like"/>
</dbReference>
<evidence type="ECO:0000256" key="1">
    <source>
        <dbReference type="SAM" id="Phobius"/>
    </source>
</evidence>
<feature type="transmembrane region" description="Helical" evidence="1">
    <location>
        <begin position="104"/>
        <end position="128"/>
    </location>
</feature>
<dbReference type="PANTHER" id="PTHR31303:SF1">
    <property type="entry name" value="CTP-DEPENDENT DIACYLGLYCEROL KINASE 1"/>
    <property type="match status" value="1"/>
</dbReference>
<dbReference type="EMBL" id="CP013050">
    <property type="protein sequence ID" value="ALM75876.1"/>
    <property type="molecule type" value="Genomic_DNA"/>
</dbReference>
<dbReference type="STRING" id="55802.TBCH5v1_1973"/>
<keyword evidence="2" id="KW-0808">Transferase</keyword>
<keyword evidence="1" id="KW-1133">Transmembrane helix</keyword>
<name>A0A0S1XDL0_THEBA</name>
<keyword evidence="1" id="KW-0812">Transmembrane</keyword>
<dbReference type="GeneID" id="26137204"/>
<accession>A0A0S1XDL0</accession>
<gene>
    <name evidence="2" type="ORF">TBCH5v1_1973</name>
</gene>
<proteinExistence type="predicted"/>
<dbReference type="GO" id="GO:0016779">
    <property type="term" value="F:nucleotidyltransferase activity"/>
    <property type="evidence" value="ECO:0007669"/>
    <property type="project" value="UniProtKB-KW"/>
</dbReference>
<sequence>METENAYQLGFKSKVFSKIESRIGRRELVRKLWHISPGILGAPIILFTPKYITLFVVWFLAFIYTLQHLKLRKGWKIKVPIAEISYRQMAKKDELEGNHYMGSFLFWVTMGMICTVFPKLIALAALWVSTFGDCFNAIVGQAVGGVRIPWNKNKTVIGSLTMFVVSIFALIAAHKVVGASYGLGLLAFVASVATFMESLPIYSAWDEFTVPMSTAILLWLFYGGELLSAMW</sequence>
<keyword evidence="1" id="KW-0472">Membrane</keyword>
<organism evidence="2 3">
    <name type="scientific">Thermococcus barophilus</name>
    <dbReference type="NCBI Taxonomy" id="55802"/>
    <lineage>
        <taxon>Archaea</taxon>
        <taxon>Methanobacteriati</taxon>
        <taxon>Methanobacteriota</taxon>
        <taxon>Thermococci</taxon>
        <taxon>Thermococcales</taxon>
        <taxon>Thermococcaceae</taxon>
        <taxon>Thermococcus</taxon>
    </lineage>
</organism>
<dbReference type="PATRIC" id="fig|55802.8.peg.1953"/>
<feature type="transmembrane region" description="Helical" evidence="1">
    <location>
        <begin position="181"/>
        <end position="202"/>
    </location>
</feature>
<dbReference type="AlphaFoldDB" id="A0A0S1XDL0"/>
<evidence type="ECO:0000313" key="2">
    <source>
        <dbReference type="EMBL" id="ALM75876.1"/>
    </source>
</evidence>
<keyword evidence="2" id="KW-0548">Nucleotidyltransferase</keyword>
<feature type="transmembrane region" description="Helical" evidence="1">
    <location>
        <begin position="39"/>
        <end position="66"/>
    </location>
</feature>
<dbReference type="GO" id="GO:0004143">
    <property type="term" value="F:ATP-dependent diacylglycerol kinase activity"/>
    <property type="evidence" value="ECO:0007669"/>
    <property type="project" value="InterPro"/>
</dbReference>
<feature type="transmembrane region" description="Helical" evidence="1">
    <location>
        <begin position="156"/>
        <end position="174"/>
    </location>
</feature>
<feature type="transmembrane region" description="Helical" evidence="1">
    <location>
        <begin position="208"/>
        <end position="227"/>
    </location>
</feature>